<dbReference type="PANTHER" id="PTHR45953:SF1">
    <property type="entry name" value="IDURONATE 2-SULFATASE"/>
    <property type="match status" value="1"/>
</dbReference>
<evidence type="ECO:0000313" key="9">
    <source>
        <dbReference type="EMBL" id="CAG9864334.1"/>
    </source>
</evidence>
<keyword evidence="10" id="KW-1185">Reference proteome</keyword>
<protein>
    <recommendedName>
        <fullName evidence="8">Sulfatase N-terminal domain-containing protein</fullName>
    </recommendedName>
</protein>
<evidence type="ECO:0000313" key="10">
    <source>
        <dbReference type="Proteomes" id="UP001153712"/>
    </source>
</evidence>
<feature type="domain" description="Sulfatase N-terminal" evidence="8">
    <location>
        <begin position="22"/>
        <end position="375"/>
    </location>
</feature>
<comment type="similarity">
    <text evidence="2">Belongs to the sulfatase family.</text>
</comment>
<dbReference type="GO" id="GO:0046872">
    <property type="term" value="F:metal ion binding"/>
    <property type="evidence" value="ECO:0007669"/>
    <property type="project" value="UniProtKB-KW"/>
</dbReference>
<evidence type="ECO:0000256" key="6">
    <source>
        <dbReference type="ARBA" id="ARBA00022837"/>
    </source>
</evidence>
<evidence type="ECO:0000256" key="4">
    <source>
        <dbReference type="ARBA" id="ARBA00022729"/>
    </source>
</evidence>
<dbReference type="Pfam" id="PF00884">
    <property type="entry name" value="Sulfatase"/>
    <property type="match status" value="1"/>
</dbReference>
<proteinExistence type="inferred from homology"/>
<dbReference type="AlphaFoldDB" id="A0A9N9XU22"/>
<dbReference type="InterPro" id="IPR000917">
    <property type="entry name" value="Sulfatase_N"/>
</dbReference>
<dbReference type="SUPFAM" id="SSF53649">
    <property type="entry name" value="Alkaline phosphatase-like"/>
    <property type="match status" value="1"/>
</dbReference>
<evidence type="ECO:0000256" key="1">
    <source>
        <dbReference type="ARBA" id="ARBA00001913"/>
    </source>
</evidence>
<gene>
    <name evidence="9" type="ORF">PHYEVI_LOCUS10591</name>
</gene>
<accession>A0A9N9XU22</accession>
<keyword evidence="6" id="KW-0106">Calcium</keyword>
<dbReference type="Proteomes" id="UP001153712">
    <property type="component" value="Chromosome 8"/>
</dbReference>
<evidence type="ECO:0000256" key="2">
    <source>
        <dbReference type="ARBA" id="ARBA00008779"/>
    </source>
</evidence>
<dbReference type="InterPro" id="IPR017850">
    <property type="entry name" value="Alkaline_phosphatase_core_sf"/>
</dbReference>
<keyword evidence="4 7" id="KW-0732">Signal</keyword>
<dbReference type="GO" id="GO:0005737">
    <property type="term" value="C:cytoplasm"/>
    <property type="evidence" value="ECO:0007669"/>
    <property type="project" value="TreeGrafter"/>
</dbReference>
<sequence>MKVSETLLICLICFQTTISKHPNVLFIIADDLRPSLGCYGSKEAHTPNIDSLATKSFLFKNAFAQQALCGPSRTSFLTSRRPDSLRTYDNWGNYWRASLGNFVTLPQHFKRNGYYAYSIGKVFHPGRLSNHTDDYPYSWSVEAFHPPTEKYSNAKVCSDKKGGLARNLICPVVPEYQPSGTLPDLESSQEAERFLRNWRGITDGRPFFLAVGFHKPHVPFKFPVEYLDFHPLENVSLPTNRWRPAGMPEVAWNPWNDVRKRDDIDKLKIPYPYGPMADETMREIKRAYYASVSYIDDMIGRILKHVDEETVVVLTGDHGWSIGEHGEFAKYSNFDIATKVPLLIHVPRLSNTEIIFNNPVELVDIFPTLVDLTQISQPLKKCAGDGAVLCTEGRSLVQSMVKILRNTKIASSSAFSQYPRPGLVPSRHPDSDQPKSKEIEIMGYSIRTKRYRYTEWVEFSTKSFRPDWNVTFGRELYDHLIDIQENDNIVDREAMGEIVRTLREKLMLGWRYI</sequence>
<keyword evidence="5" id="KW-0378">Hydrolase</keyword>
<name>A0A9N9XU22_PHYSR</name>
<keyword evidence="3" id="KW-0479">Metal-binding</keyword>
<organism evidence="9 10">
    <name type="scientific">Phyllotreta striolata</name>
    <name type="common">Striped flea beetle</name>
    <name type="synonym">Crioceris striolata</name>
    <dbReference type="NCBI Taxonomy" id="444603"/>
    <lineage>
        <taxon>Eukaryota</taxon>
        <taxon>Metazoa</taxon>
        <taxon>Ecdysozoa</taxon>
        <taxon>Arthropoda</taxon>
        <taxon>Hexapoda</taxon>
        <taxon>Insecta</taxon>
        <taxon>Pterygota</taxon>
        <taxon>Neoptera</taxon>
        <taxon>Endopterygota</taxon>
        <taxon>Coleoptera</taxon>
        <taxon>Polyphaga</taxon>
        <taxon>Cucujiformia</taxon>
        <taxon>Chrysomeloidea</taxon>
        <taxon>Chrysomelidae</taxon>
        <taxon>Galerucinae</taxon>
        <taxon>Alticini</taxon>
        <taxon>Phyllotreta</taxon>
    </lineage>
</organism>
<dbReference type="GO" id="GO:0004423">
    <property type="term" value="F:iduronate-2-sulfatase activity"/>
    <property type="evidence" value="ECO:0007669"/>
    <property type="project" value="InterPro"/>
</dbReference>
<evidence type="ECO:0000259" key="8">
    <source>
        <dbReference type="Pfam" id="PF00884"/>
    </source>
</evidence>
<dbReference type="CDD" id="cd16030">
    <property type="entry name" value="iduronate-2-sulfatase"/>
    <property type="match status" value="1"/>
</dbReference>
<comment type="cofactor">
    <cofactor evidence="1">
        <name>Ca(2+)</name>
        <dbReference type="ChEBI" id="CHEBI:29108"/>
    </cofactor>
</comment>
<evidence type="ECO:0000256" key="5">
    <source>
        <dbReference type="ARBA" id="ARBA00022801"/>
    </source>
</evidence>
<dbReference type="PANTHER" id="PTHR45953">
    <property type="entry name" value="IDURONATE 2-SULFATASE"/>
    <property type="match status" value="1"/>
</dbReference>
<dbReference type="OrthoDB" id="96314at2759"/>
<evidence type="ECO:0000256" key="3">
    <source>
        <dbReference type="ARBA" id="ARBA00022723"/>
    </source>
</evidence>
<dbReference type="InterPro" id="IPR035874">
    <property type="entry name" value="IDS"/>
</dbReference>
<evidence type="ECO:0000256" key="7">
    <source>
        <dbReference type="SAM" id="SignalP"/>
    </source>
</evidence>
<dbReference type="Gene3D" id="3.40.720.10">
    <property type="entry name" value="Alkaline Phosphatase, subunit A"/>
    <property type="match status" value="1"/>
</dbReference>
<feature type="chain" id="PRO_5040475070" description="Sulfatase N-terminal domain-containing protein" evidence="7">
    <location>
        <begin position="20"/>
        <end position="513"/>
    </location>
</feature>
<reference evidence="9" key="1">
    <citation type="submission" date="2022-01" db="EMBL/GenBank/DDBJ databases">
        <authorList>
            <person name="King R."/>
        </authorList>
    </citation>
    <scope>NUCLEOTIDE SEQUENCE</scope>
</reference>
<dbReference type="EMBL" id="OU900101">
    <property type="protein sequence ID" value="CAG9864334.1"/>
    <property type="molecule type" value="Genomic_DNA"/>
</dbReference>
<feature type="signal peptide" evidence="7">
    <location>
        <begin position="1"/>
        <end position="19"/>
    </location>
</feature>